<evidence type="ECO:0000313" key="2">
    <source>
        <dbReference type="Proteomes" id="UP001596956"/>
    </source>
</evidence>
<accession>A0ABW3BC46</accession>
<reference evidence="2" key="1">
    <citation type="journal article" date="2019" name="Int. J. Syst. Evol. Microbiol.">
        <title>The Global Catalogue of Microorganisms (GCM) 10K type strain sequencing project: providing services to taxonomists for standard genome sequencing and annotation.</title>
        <authorList>
            <consortium name="The Broad Institute Genomics Platform"/>
            <consortium name="The Broad Institute Genome Sequencing Center for Infectious Disease"/>
            <person name="Wu L."/>
            <person name="Ma J."/>
        </authorList>
    </citation>
    <scope>NUCLEOTIDE SEQUENCE [LARGE SCALE GENOMIC DNA]</scope>
    <source>
        <strain evidence="2">CCUG 63369</strain>
    </source>
</reference>
<organism evidence="1 2">
    <name type="scientific">Streptomonospora algeriensis</name>
    <dbReference type="NCBI Taxonomy" id="995084"/>
    <lineage>
        <taxon>Bacteria</taxon>
        <taxon>Bacillati</taxon>
        <taxon>Actinomycetota</taxon>
        <taxon>Actinomycetes</taxon>
        <taxon>Streptosporangiales</taxon>
        <taxon>Nocardiopsidaceae</taxon>
        <taxon>Streptomonospora</taxon>
    </lineage>
</organism>
<protein>
    <submittedName>
        <fullName evidence="1">Uncharacterized protein</fullName>
    </submittedName>
</protein>
<gene>
    <name evidence="1" type="ORF">ACFQZU_05705</name>
</gene>
<dbReference type="EMBL" id="JBHTHR010000102">
    <property type="protein sequence ID" value="MFD0800813.1"/>
    <property type="molecule type" value="Genomic_DNA"/>
</dbReference>
<feature type="non-terminal residue" evidence="1">
    <location>
        <position position="301"/>
    </location>
</feature>
<proteinExistence type="predicted"/>
<comment type="caution">
    <text evidence="1">The sequence shown here is derived from an EMBL/GenBank/DDBJ whole genome shotgun (WGS) entry which is preliminary data.</text>
</comment>
<dbReference type="Proteomes" id="UP001596956">
    <property type="component" value="Unassembled WGS sequence"/>
</dbReference>
<evidence type="ECO:0000313" key="1">
    <source>
        <dbReference type="EMBL" id="MFD0800813.1"/>
    </source>
</evidence>
<name>A0ABW3BC46_9ACTN</name>
<keyword evidence="2" id="KW-1185">Reference proteome</keyword>
<sequence length="301" mass="32397">MDIRRRGRALAPESFPDPVRRRLGNLDRLREVWTERRRYGDRSEDPAVNRRSARRRVEALRHLAGVDASDAGGGAAEEDAFLAIAEDCRSGVRLTPEYFEELVHGAPDFSPPLPAPSGVGELLAEAAAVETHPVIRAAHLFATCTEALESGSAQAAGHDPATGGPPPHLRPLPWWLAGLSLLRSDLPPPAIDLNCPPPPPGRASTGIPDAPAAEFPRREAAPETPVPAPRAGEDRLTPLVLLLADLETAALRSELTRLAHVQVGARGDSGRLAAAVHRRIVEHLRLRCAPLHQVLRELDPG</sequence>